<organism evidence="3 4">
    <name type="scientific">Actinoplanes cyaneus</name>
    <dbReference type="NCBI Taxonomy" id="52696"/>
    <lineage>
        <taxon>Bacteria</taxon>
        <taxon>Bacillati</taxon>
        <taxon>Actinomycetota</taxon>
        <taxon>Actinomycetes</taxon>
        <taxon>Micromonosporales</taxon>
        <taxon>Micromonosporaceae</taxon>
        <taxon>Actinoplanes</taxon>
    </lineage>
</organism>
<keyword evidence="4" id="KW-1185">Reference proteome</keyword>
<dbReference type="PANTHER" id="PTHR38463:SF1">
    <property type="entry name" value="STRESS RESPONSE PROTEIN YSNF"/>
    <property type="match status" value="1"/>
</dbReference>
<feature type="domain" description="DUF2382" evidence="2">
    <location>
        <begin position="100"/>
        <end position="211"/>
    </location>
</feature>
<dbReference type="EMBL" id="BOMH01000073">
    <property type="protein sequence ID" value="GID70304.1"/>
    <property type="molecule type" value="Genomic_DNA"/>
</dbReference>
<proteinExistence type="predicted"/>
<feature type="compositionally biased region" description="Basic and acidic residues" evidence="1">
    <location>
        <begin position="137"/>
        <end position="150"/>
    </location>
</feature>
<evidence type="ECO:0000256" key="1">
    <source>
        <dbReference type="SAM" id="MobiDB-lite"/>
    </source>
</evidence>
<evidence type="ECO:0000259" key="2">
    <source>
        <dbReference type="Pfam" id="PF09557"/>
    </source>
</evidence>
<accession>A0A919IQF6</accession>
<dbReference type="InterPro" id="IPR052967">
    <property type="entry name" value="Stress_Response_Assoc"/>
</dbReference>
<protein>
    <recommendedName>
        <fullName evidence="2">DUF2382 domain-containing protein</fullName>
    </recommendedName>
</protein>
<dbReference type="AlphaFoldDB" id="A0A919IQF6"/>
<comment type="caution">
    <text evidence="3">The sequence shown here is derived from an EMBL/GenBank/DDBJ whole genome shotgun (WGS) entry which is preliminary data.</text>
</comment>
<evidence type="ECO:0000313" key="3">
    <source>
        <dbReference type="EMBL" id="GID70304.1"/>
    </source>
</evidence>
<name>A0A919IQF6_9ACTN</name>
<dbReference type="InterPro" id="IPR019060">
    <property type="entry name" value="DUF2382"/>
</dbReference>
<feature type="region of interest" description="Disordered" evidence="1">
    <location>
        <begin position="78"/>
        <end position="97"/>
    </location>
</feature>
<dbReference type="Pfam" id="PF09557">
    <property type="entry name" value="DUF2382"/>
    <property type="match status" value="1"/>
</dbReference>
<feature type="compositionally biased region" description="Basic and acidic residues" evidence="1">
    <location>
        <begin position="204"/>
        <end position="224"/>
    </location>
</feature>
<dbReference type="InterPro" id="IPR011033">
    <property type="entry name" value="PRC_barrel-like_sf"/>
</dbReference>
<dbReference type="SUPFAM" id="SSF50346">
    <property type="entry name" value="PRC-barrel domain"/>
    <property type="match status" value="1"/>
</dbReference>
<feature type="compositionally biased region" description="Basic and acidic residues" evidence="1">
    <location>
        <begin position="164"/>
        <end position="195"/>
    </location>
</feature>
<feature type="compositionally biased region" description="Low complexity" evidence="1">
    <location>
        <begin position="78"/>
        <end position="89"/>
    </location>
</feature>
<dbReference type="PANTHER" id="PTHR38463">
    <property type="entry name" value="STRESS RESPONSE PROTEIN YSNF"/>
    <property type="match status" value="1"/>
</dbReference>
<dbReference type="Proteomes" id="UP000619479">
    <property type="component" value="Unassembled WGS sequence"/>
</dbReference>
<feature type="region of interest" description="Disordered" evidence="1">
    <location>
        <begin position="135"/>
        <end position="224"/>
    </location>
</feature>
<gene>
    <name evidence="3" type="ORF">Acy02nite_81850</name>
</gene>
<reference evidence="3" key="1">
    <citation type="submission" date="2021-01" db="EMBL/GenBank/DDBJ databases">
        <title>Whole genome shotgun sequence of Actinoplanes cyaneus NBRC 14990.</title>
        <authorList>
            <person name="Komaki H."/>
            <person name="Tamura T."/>
        </authorList>
    </citation>
    <scope>NUCLEOTIDE SEQUENCE</scope>
    <source>
        <strain evidence="3">NBRC 14990</strain>
    </source>
</reference>
<evidence type="ECO:0000313" key="4">
    <source>
        <dbReference type="Proteomes" id="UP000619479"/>
    </source>
</evidence>
<sequence length="224" mass="24825">MRTGLFGLNESLFPLQDADLRDDRVVVPFEKATVKDAPNVDADHDEPLTQAEVDRLYQHYGTTWDDAYRSYQAGAAAADSSYTGAGTASDGAGLSGDDAMTRSEERLNVGTQREQVGRARLRKYVVTEQQQVSVPVSREEVRPEREPITDDDRDAAYSGADLTESEHEVTLHAERPVVDTEAVPVERVRLGKESVTEQQTVGGEVRKERIEADLPDEDGRRTFS</sequence>